<keyword evidence="1" id="KW-0812">Transmembrane</keyword>
<feature type="transmembrane region" description="Helical" evidence="1">
    <location>
        <begin position="38"/>
        <end position="59"/>
    </location>
</feature>
<feature type="transmembrane region" description="Helical" evidence="1">
    <location>
        <begin position="162"/>
        <end position="179"/>
    </location>
</feature>
<evidence type="ECO:0000313" key="3">
    <source>
        <dbReference type="Proteomes" id="UP000277498"/>
    </source>
</evidence>
<dbReference type="AlphaFoldDB" id="A0A3P5XJG8"/>
<reference evidence="2 3" key="1">
    <citation type="submission" date="2018-11" db="EMBL/GenBank/DDBJ databases">
        <authorList>
            <person name="Criscuolo A."/>
        </authorList>
    </citation>
    <scope>NUCLEOTIDE SEQUENCE [LARGE SCALE GENOMIC DNA]</scope>
    <source>
        <strain evidence="2">ACIP111625</strain>
    </source>
</reference>
<sequence>MSETPDSPNRRPIRARSNPLIGKLASRLAASDITPDQISLASVGFAGLGLLFLWAAAVSGLIGQSLLLILAALTVQLRLLCNLIDGMVAVEGGKSSARGAFWNEAPDRAADLLFFWGAGLFAGSPALGLGCGALAVLTAYLREFGRAEGFTPDFRGPMAKPHRMAALTLACLMAALLPIGYTGAVIMQTALWLIAGGILATIARRALRLLEQLDARG</sequence>
<keyword evidence="2" id="KW-0808">Transferase</keyword>
<keyword evidence="1" id="KW-1133">Transmembrane helix</keyword>
<dbReference type="EMBL" id="UXAW01000088">
    <property type="protein sequence ID" value="VDC31774.1"/>
    <property type="molecule type" value="Genomic_DNA"/>
</dbReference>
<proteinExistence type="predicted"/>
<evidence type="ECO:0000256" key="1">
    <source>
        <dbReference type="SAM" id="Phobius"/>
    </source>
</evidence>
<dbReference type="InterPro" id="IPR043130">
    <property type="entry name" value="CDP-OH_PTrfase_TM_dom"/>
</dbReference>
<keyword evidence="1" id="KW-0472">Membrane</keyword>
<dbReference type="Proteomes" id="UP000277498">
    <property type="component" value="Unassembled WGS sequence"/>
</dbReference>
<dbReference type="RefSeq" id="WP_124087847.1">
    <property type="nucleotide sequence ID" value="NZ_UXAW01000088.1"/>
</dbReference>
<accession>A0A3P5XJG8</accession>
<protein>
    <submittedName>
        <fullName evidence="2">CDP-alcohol phosphatidyltransferase</fullName>
    </submittedName>
</protein>
<dbReference type="OrthoDB" id="1034332at2"/>
<feature type="transmembrane region" description="Helical" evidence="1">
    <location>
        <begin position="113"/>
        <end position="141"/>
    </location>
</feature>
<dbReference type="Gene3D" id="1.20.120.1760">
    <property type="match status" value="1"/>
</dbReference>
<gene>
    <name evidence="2" type="ORF">XINFAN_03128</name>
</gene>
<name>A0A3P5XJG8_9RHOB</name>
<evidence type="ECO:0000313" key="2">
    <source>
        <dbReference type="EMBL" id="VDC31774.1"/>
    </source>
</evidence>
<organism evidence="2 3">
    <name type="scientific">Pseudogemmobacter humi</name>
    <dbReference type="NCBI Taxonomy" id="2483812"/>
    <lineage>
        <taxon>Bacteria</taxon>
        <taxon>Pseudomonadati</taxon>
        <taxon>Pseudomonadota</taxon>
        <taxon>Alphaproteobacteria</taxon>
        <taxon>Rhodobacterales</taxon>
        <taxon>Paracoccaceae</taxon>
        <taxon>Pseudogemmobacter</taxon>
    </lineage>
</organism>
<keyword evidence="3" id="KW-1185">Reference proteome</keyword>
<feature type="transmembrane region" description="Helical" evidence="1">
    <location>
        <begin position="185"/>
        <end position="203"/>
    </location>
</feature>
<feature type="transmembrane region" description="Helical" evidence="1">
    <location>
        <begin position="66"/>
        <end position="90"/>
    </location>
</feature>
<dbReference type="GO" id="GO:0016740">
    <property type="term" value="F:transferase activity"/>
    <property type="evidence" value="ECO:0007669"/>
    <property type="project" value="UniProtKB-KW"/>
</dbReference>